<protein>
    <submittedName>
        <fullName evidence="1">Uncharacterized protein</fullName>
    </submittedName>
</protein>
<reference evidence="1" key="1">
    <citation type="journal article" date="2015" name="Front. Microbiol.">
        <title>Combining genomic sequencing methods to explore viral diversity and reveal potential virus-host interactions.</title>
        <authorList>
            <person name="Chow C.E."/>
            <person name="Winget D.M."/>
            <person name="White R.A.III."/>
            <person name="Hallam S.J."/>
            <person name="Suttle C.A."/>
        </authorList>
    </citation>
    <scope>NUCLEOTIDE SEQUENCE</scope>
    <source>
        <strain evidence="1">Oxic1_5</strain>
    </source>
</reference>
<proteinExistence type="predicted"/>
<reference evidence="1" key="2">
    <citation type="submission" date="2015-03" db="EMBL/GenBank/DDBJ databases">
        <authorList>
            <person name="Chow C.-E.T."/>
            <person name="Winget D.M."/>
            <person name="White R.A.III."/>
            <person name="Hallam S.J."/>
            <person name="Suttle C.A."/>
        </authorList>
    </citation>
    <scope>NUCLEOTIDE SEQUENCE</scope>
    <source>
        <strain evidence="1">Oxic1_5</strain>
    </source>
</reference>
<organism evidence="1">
    <name type="scientific">uncultured marine virus</name>
    <dbReference type="NCBI Taxonomy" id="186617"/>
    <lineage>
        <taxon>Viruses</taxon>
        <taxon>environmental samples</taxon>
    </lineage>
</organism>
<dbReference type="EMBL" id="KR029600">
    <property type="protein sequence ID" value="AKH47969.1"/>
    <property type="molecule type" value="Genomic_DNA"/>
</dbReference>
<sequence length="62" mass="7173">MTMFYLVFTFLDEFTTLRTLSAISKLPCLIYSECRNEAILSFSLFFFINLLCSPLNELGLGY</sequence>
<evidence type="ECO:0000313" key="1">
    <source>
        <dbReference type="EMBL" id="AKH47969.1"/>
    </source>
</evidence>
<name>A0A0F7L613_9VIRU</name>
<accession>A0A0F7L613</accession>